<comment type="caution">
    <text evidence="2">The sequence shown here is derived from an EMBL/GenBank/DDBJ whole genome shotgun (WGS) entry which is preliminary data.</text>
</comment>
<feature type="chain" id="PRO_5009584485" evidence="1">
    <location>
        <begin position="23"/>
        <end position="118"/>
    </location>
</feature>
<organism evidence="2 3">
    <name type="scientific">Candidatus Zambryskibacteria bacterium RIFCSPHIGHO2_01_FULL_46_25</name>
    <dbReference type="NCBI Taxonomy" id="1802738"/>
    <lineage>
        <taxon>Bacteria</taxon>
        <taxon>Candidatus Zambryskiibacteriota</taxon>
    </lineage>
</organism>
<protein>
    <submittedName>
        <fullName evidence="2">Uncharacterized protein</fullName>
    </submittedName>
</protein>
<evidence type="ECO:0000256" key="1">
    <source>
        <dbReference type="SAM" id="SignalP"/>
    </source>
</evidence>
<evidence type="ECO:0000313" key="2">
    <source>
        <dbReference type="EMBL" id="OHA90095.1"/>
    </source>
</evidence>
<reference evidence="2 3" key="1">
    <citation type="journal article" date="2016" name="Nat. Commun.">
        <title>Thousands of microbial genomes shed light on interconnected biogeochemical processes in an aquifer system.</title>
        <authorList>
            <person name="Anantharaman K."/>
            <person name="Brown C.T."/>
            <person name="Hug L.A."/>
            <person name="Sharon I."/>
            <person name="Castelle C.J."/>
            <person name="Probst A.J."/>
            <person name="Thomas B.C."/>
            <person name="Singh A."/>
            <person name="Wilkins M.J."/>
            <person name="Karaoz U."/>
            <person name="Brodie E.L."/>
            <person name="Williams K.H."/>
            <person name="Hubbard S.S."/>
            <person name="Banfield J.F."/>
        </authorList>
    </citation>
    <scope>NUCLEOTIDE SEQUENCE [LARGE SCALE GENOMIC DNA]</scope>
</reference>
<name>A0A1G2SYM9_9BACT</name>
<keyword evidence="1" id="KW-0732">Signal</keyword>
<accession>A0A1G2SYM9</accession>
<dbReference type="Proteomes" id="UP000178107">
    <property type="component" value="Unassembled WGS sequence"/>
</dbReference>
<dbReference type="AlphaFoldDB" id="A0A1G2SYM9"/>
<feature type="signal peptide" evidence="1">
    <location>
        <begin position="1"/>
        <end position="22"/>
    </location>
</feature>
<dbReference type="PROSITE" id="PS51257">
    <property type="entry name" value="PROKAR_LIPOPROTEIN"/>
    <property type="match status" value="1"/>
</dbReference>
<evidence type="ECO:0000313" key="3">
    <source>
        <dbReference type="Proteomes" id="UP000178107"/>
    </source>
</evidence>
<dbReference type="EMBL" id="MHVH01000006">
    <property type="protein sequence ID" value="OHA90095.1"/>
    <property type="molecule type" value="Genomic_DNA"/>
</dbReference>
<sequence>MLRQLLVVVTLVVMTSACEQMARSTVSPSPVVVPTTGTVTASPGSTSLGHSVNVSWTATSSVRVDVCNVQCSTLATATVSGQTTHTPSAPGEWRYVLYGVAAQPDVFVRLAETSVTVR</sequence>
<gene>
    <name evidence="2" type="ORF">A2838_00485</name>
</gene>
<proteinExistence type="predicted"/>